<dbReference type="PROSITE" id="PS51888">
    <property type="entry name" value="CLIP"/>
    <property type="match status" value="1"/>
</dbReference>
<feature type="chain" id="PRO_5046808702" evidence="8">
    <location>
        <begin position="20"/>
        <end position="947"/>
    </location>
</feature>
<dbReference type="PROSITE" id="PS00135">
    <property type="entry name" value="TRYPSIN_SER"/>
    <property type="match status" value="3"/>
</dbReference>
<gene>
    <name evidence="12" type="primary">LOC108557799</name>
</gene>
<feature type="domain" description="Peptidase S1" evidence="9">
    <location>
        <begin position="101"/>
        <end position="346"/>
    </location>
</feature>
<dbReference type="Proteomes" id="UP000695000">
    <property type="component" value="Unplaced"/>
</dbReference>
<dbReference type="PANTHER" id="PTHR24258:SF136">
    <property type="entry name" value="GH06673P-RELATED"/>
    <property type="match status" value="1"/>
</dbReference>
<dbReference type="InterPro" id="IPR022700">
    <property type="entry name" value="CLIP"/>
</dbReference>
<evidence type="ECO:0000313" key="11">
    <source>
        <dbReference type="Proteomes" id="UP000695000"/>
    </source>
</evidence>
<dbReference type="RefSeq" id="XP_017769951.1">
    <property type="nucleotide sequence ID" value="XM_017914462.1"/>
</dbReference>
<sequence length="947" mass="105149">MKLKVYILGALVLVLTVNAQSEECELADGSTGDCVLASKCPSAVDLIRSGQKPKICGFQGLDSMVCCDKSSTVLRKSLKFCDESQIQKPTFVDPGSNVQHAVGSVNALPREFLHMASLGYGLDVDNAVWACGGSLISKKFVLTAAHCISSKGLGNVKFVRLGDLNLKLYNEAAEPQDFRVVRTIKHPDYRMPSKYHDIALIELDRNIRLSAYVRPACLYTEKESSNLSYIATGWGNLGFNGEPAVHLQKLYIQQKNIDECKKFFEVNARSLSKGIIEDMHICAGDINKDTCQGDSGGPLQQRNIKYIDSWNIHGIVSFGKPCGLSKAPGVYIRVSNYIDWIESVASLGYGTDVDNVVWACGGSLISKKFVLTAAHCVSSRDIGNVKFVRLGDLNLKLYNESAEPQDFRVVRTIKHPDYRIPSKYHDIALVELDRKVRLSPYVKPACLYTEKESSNKSFIATGWGNLGFNGEPAVHLQKLYIQQKNIDECKKYFEANTRSLSKGIIEDMHICAGDINKDTCQGDSGGPLQQRNHKYFDSWNIHGIVSFGKPCGLSKAPGVYIRFGIFEAQESPSAVPHKKKEQLDLSLYNFQLHRSLHKHNMKLKVYILGVLVLLLRVHAQSDECQLPNGSSGDCVLATKCPSALDLIRRGQRPKICGFKGLDSMVCCDKSSTVLRKSLKFCDETQMKPNILDRVINAGHAIGSVNALPREFLHMASLGYGTDVNNADWACGGSLISNKFVLTAAHCIYNRDLGNVKFVRLGDLNLKLYNEAAEPQDFRVVRTITHPDYRIPSKYHDIALIELDRNIRLSAYVRPACLYTEKESSDPSFIATGWGNLGFNGDPAVHLQKLYIQRVNTGECKKFFEANARTLSRGIIEDMHICAGDINKDTCQGDSGGPLQQTNDKYLDCWNIHGIVSFGKPCGLSKAPGVYIRVSYYIDWIESVVWPN</sequence>
<proteinExistence type="inferred from homology"/>
<dbReference type="InterPro" id="IPR009003">
    <property type="entry name" value="Peptidase_S1_PA"/>
</dbReference>
<evidence type="ECO:0000256" key="6">
    <source>
        <dbReference type="ARBA" id="ARBA00024195"/>
    </source>
</evidence>
<feature type="domain" description="Clip" evidence="10">
    <location>
        <begin position="623"/>
        <end position="667"/>
    </location>
</feature>
<dbReference type="CDD" id="cd00190">
    <property type="entry name" value="Tryp_SPc"/>
    <property type="match status" value="3"/>
</dbReference>
<dbReference type="PROSITE" id="PS00134">
    <property type="entry name" value="TRYPSIN_HIS"/>
    <property type="match status" value="3"/>
</dbReference>
<keyword evidence="4 7" id="KW-0720">Serine protease</keyword>
<dbReference type="Gene3D" id="2.40.10.10">
    <property type="entry name" value="Trypsin-like serine proteases"/>
    <property type="match status" value="4"/>
</dbReference>
<keyword evidence="2 8" id="KW-0732">Signal</keyword>
<evidence type="ECO:0000256" key="7">
    <source>
        <dbReference type="RuleBase" id="RU363034"/>
    </source>
</evidence>
<reference evidence="12" key="1">
    <citation type="submission" date="2025-08" db="UniProtKB">
        <authorList>
            <consortium name="RefSeq"/>
        </authorList>
    </citation>
    <scope>IDENTIFICATION</scope>
    <source>
        <tissue evidence="12">Whole Larva</tissue>
    </source>
</reference>
<dbReference type="InterPro" id="IPR001254">
    <property type="entry name" value="Trypsin_dom"/>
</dbReference>
<dbReference type="Pfam" id="PF00089">
    <property type="entry name" value="Trypsin"/>
    <property type="match status" value="3"/>
</dbReference>
<dbReference type="InterPro" id="IPR001314">
    <property type="entry name" value="Peptidase_S1A"/>
</dbReference>
<evidence type="ECO:0000259" key="10">
    <source>
        <dbReference type="PROSITE" id="PS51888"/>
    </source>
</evidence>
<evidence type="ECO:0000256" key="1">
    <source>
        <dbReference type="ARBA" id="ARBA00022670"/>
    </source>
</evidence>
<keyword evidence="5" id="KW-1015">Disulfide bond</keyword>
<evidence type="ECO:0000256" key="8">
    <source>
        <dbReference type="SAM" id="SignalP"/>
    </source>
</evidence>
<keyword evidence="3 7" id="KW-0378">Hydrolase</keyword>
<dbReference type="PROSITE" id="PS50240">
    <property type="entry name" value="TRYPSIN_DOM"/>
    <property type="match status" value="3"/>
</dbReference>
<evidence type="ECO:0000256" key="5">
    <source>
        <dbReference type="ARBA" id="ARBA00023157"/>
    </source>
</evidence>
<dbReference type="SMART" id="SM00020">
    <property type="entry name" value="Tryp_SPc"/>
    <property type="match status" value="3"/>
</dbReference>
<evidence type="ECO:0000256" key="4">
    <source>
        <dbReference type="ARBA" id="ARBA00022825"/>
    </source>
</evidence>
<keyword evidence="11" id="KW-1185">Reference proteome</keyword>
<keyword evidence="1 7" id="KW-0645">Protease</keyword>
<protein>
    <submittedName>
        <fullName evidence="12">Uncharacterized protein LOC108557799</fullName>
    </submittedName>
</protein>
<dbReference type="InterPro" id="IPR038565">
    <property type="entry name" value="CLIP_sf"/>
</dbReference>
<name>A0ABM1M5V1_NICVS</name>
<evidence type="ECO:0000313" key="12">
    <source>
        <dbReference type="RefSeq" id="XP_017769951.1"/>
    </source>
</evidence>
<organism evidence="11 12">
    <name type="scientific">Nicrophorus vespilloides</name>
    <name type="common">Boreal carrion beetle</name>
    <dbReference type="NCBI Taxonomy" id="110193"/>
    <lineage>
        <taxon>Eukaryota</taxon>
        <taxon>Metazoa</taxon>
        <taxon>Ecdysozoa</taxon>
        <taxon>Arthropoda</taxon>
        <taxon>Hexapoda</taxon>
        <taxon>Insecta</taxon>
        <taxon>Pterygota</taxon>
        <taxon>Neoptera</taxon>
        <taxon>Endopterygota</taxon>
        <taxon>Coleoptera</taxon>
        <taxon>Polyphaga</taxon>
        <taxon>Staphyliniformia</taxon>
        <taxon>Silphidae</taxon>
        <taxon>Nicrophorinae</taxon>
        <taxon>Nicrophorus</taxon>
    </lineage>
</organism>
<feature type="domain" description="Peptidase S1" evidence="9">
    <location>
        <begin position="695"/>
        <end position="945"/>
    </location>
</feature>
<dbReference type="InterPro" id="IPR043504">
    <property type="entry name" value="Peptidase_S1_PA_chymotrypsin"/>
</dbReference>
<feature type="domain" description="Peptidase S1" evidence="9">
    <location>
        <begin position="360"/>
        <end position="566"/>
    </location>
</feature>
<comment type="similarity">
    <text evidence="6">Belongs to the peptidase S1 family. CLIP subfamily.</text>
</comment>
<dbReference type="SUPFAM" id="SSF50494">
    <property type="entry name" value="Trypsin-like serine proteases"/>
    <property type="match status" value="3"/>
</dbReference>
<dbReference type="PANTHER" id="PTHR24258">
    <property type="entry name" value="SERINE PROTEASE-RELATED"/>
    <property type="match status" value="1"/>
</dbReference>
<evidence type="ECO:0000256" key="3">
    <source>
        <dbReference type="ARBA" id="ARBA00022801"/>
    </source>
</evidence>
<accession>A0ABM1M5V1</accession>
<evidence type="ECO:0000259" key="9">
    <source>
        <dbReference type="PROSITE" id="PS50240"/>
    </source>
</evidence>
<evidence type="ECO:0000256" key="2">
    <source>
        <dbReference type="ARBA" id="ARBA00022729"/>
    </source>
</evidence>
<feature type="signal peptide" evidence="8">
    <location>
        <begin position="1"/>
        <end position="19"/>
    </location>
</feature>
<dbReference type="PRINTS" id="PR00722">
    <property type="entry name" value="CHYMOTRYPSIN"/>
</dbReference>
<dbReference type="Gene3D" id="3.30.1640.30">
    <property type="match status" value="2"/>
</dbReference>
<dbReference type="InterPro" id="IPR018114">
    <property type="entry name" value="TRYPSIN_HIS"/>
</dbReference>
<dbReference type="InterPro" id="IPR033116">
    <property type="entry name" value="TRYPSIN_SER"/>
</dbReference>
<dbReference type="SMART" id="SM00680">
    <property type="entry name" value="CLIP"/>
    <property type="match status" value="2"/>
</dbReference>
<dbReference type="GeneID" id="108557799"/>